<feature type="transmembrane region" description="Helical" evidence="1">
    <location>
        <begin position="103"/>
        <end position="122"/>
    </location>
</feature>
<sequence>MVDSVPTRLERVAAVVAIVALVLLVPAAALGFGITAVVLLFVVVTCGTIARVRVGLDELLTFGVRSIPEDDPAAERYRERRERKDERVREAVSSDYDPRLDRLLVIGLVVVGIGALGAVAVTGGENGAIGPLLVTALVALNAALVAYGAAHLHDRSDSSTDD</sequence>
<dbReference type="Proteomes" id="UP000258613">
    <property type="component" value="Chromosome"/>
</dbReference>
<dbReference type="RefSeq" id="WP_117364505.1">
    <property type="nucleotide sequence ID" value="NZ_CP024047.1"/>
</dbReference>
<dbReference type="EMBL" id="CP024047">
    <property type="protein sequence ID" value="AXR78433.1"/>
    <property type="molecule type" value="Genomic_DNA"/>
</dbReference>
<keyword evidence="1" id="KW-0472">Membrane</keyword>
<gene>
    <name evidence="2" type="ORF">AArc1_2115</name>
    <name evidence="3" type="ORF">AArcMg_1527</name>
</gene>
<feature type="transmembrane region" description="Helical" evidence="1">
    <location>
        <begin position="128"/>
        <end position="150"/>
    </location>
</feature>
<evidence type="ECO:0000313" key="2">
    <source>
        <dbReference type="EMBL" id="AXR78433.1"/>
    </source>
</evidence>
<accession>A0A346PPU5</accession>
<dbReference type="Proteomes" id="UP000258707">
    <property type="component" value="Chromosome"/>
</dbReference>
<dbReference type="GeneID" id="37642013"/>
<protein>
    <submittedName>
        <fullName evidence="2">Uncharacterized protein</fullName>
    </submittedName>
</protein>
<proteinExistence type="predicted"/>
<feature type="transmembrane region" description="Helical" evidence="1">
    <location>
        <begin position="12"/>
        <end position="43"/>
    </location>
</feature>
<evidence type="ECO:0000313" key="4">
    <source>
        <dbReference type="Proteomes" id="UP000258613"/>
    </source>
</evidence>
<reference evidence="5" key="1">
    <citation type="submission" date="2017-10" db="EMBL/GenBank/DDBJ databases">
        <title>Phenotypic and genomic properties of facultatively anaerobic sulfur-reducing natronoarchaea from hypersaline soda lakes.</title>
        <authorList>
            <person name="Sorokin D.Y."/>
            <person name="Kublanov I.V."/>
            <person name="Roman P."/>
            <person name="Sinninghe Damste J.S."/>
            <person name="Golyshin P.N."/>
            <person name="Rojo D."/>
            <person name="Ciordia S."/>
            <person name="Mena Md.C."/>
            <person name="Ferrer M."/>
            <person name="Messina E."/>
            <person name="Smedile F."/>
            <person name="La Spada G."/>
            <person name="La Cono V."/>
            <person name="Yakimov M.M."/>
        </authorList>
    </citation>
    <scope>NUCLEOTIDE SEQUENCE [LARGE SCALE GENOMIC DNA]</scope>
    <source>
        <strain evidence="5">AArc1</strain>
    </source>
</reference>
<dbReference type="AlphaFoldDB" id="A0A346PFY8"/>
<organism evidence="2 5">
    <name type="scientific">Natrarchaeobaculum sulfurireducens</name>
    <dbReference type="NCBI Taxonomy" id="2044521"/>
    <lineage>
        <taxon>Archaea</taxon>
        <taxon>Methanobacteriati</taxon>
        <taxon>Methanobacteriota</taxon>
        <taxon>Stenosarchaea group</taxon>
        <taxon>Halobacteria</taxon>
        <taxon>Halobacteriales</taxon>
        <taxon>Natrialbaceae</taxon>
        <taxon>Natrarchaeobaculum</taxon>
    </lineage>
</organism>
<reference evidence="2" key="3">
    <citation type="journal article" date="2019" name="Int. J. Syst. Evol. Microbiol.">
        <title>Natronolimnobius sulfurireducens sp. nov. and Halalkaliarchaeum desulfuricum gen. nov., sp. nov., the first sulfur-respiring alkaliphilic haloarchaea from hypersaline alkaline lakes.</title>
        <authorList>
            <person name="Sorokin D.Y."/>
            <person name="Yakimov M."/>
            <person name="Messina E."/>
            <person name="Merkel A.Y."/>
            <person name="Bale N.J."/>
            <person name="Sinninghe Damste J.S."/>
        </authorList>
    </citation>
    <scope>NUCLEOTIDE SEQUENCE</scope>
    <source>
        <strain evidence="3">AArc-Mg</strain>
        <strain evidence="2">AArc1</strain>
    </source>
</reference>
<keyword evidence="1" id="KW-0812">Transmembrane</keyword>
<keyword evidence="4" id="KW-1185">Reference proteome</keyword>
<reference evidence="4" key="2">
    <citation type="submission" date="2018-02" db="EMBL/GenBank/DDBJ databases">
        <title>Phenotypic and genomic properties of facultatively anaerobic sulfur-reducing natronoarchaea from hypersaline soda lakes.</title>
        <authorList>
            <person name="Sorokin D.Y."/>
            <person name="Kublanov I.V."/>
            <person name="Roman P."/>
            <person name="Sinninghe Damste J.S."/>
            <person name="Golyshin P.N."/>
            <person name="Rojo D."/>
            <person name="Ciordia S."/>
            <person name="Mena M.D.C."/>
            <person name="Ferrer M."/>
            <person name="Messina E."/>
            <person name="Smedile F."/>
            <person name="La Spada G."/>
            <person name="La Cono V."/>
            <person name="Yakimov M.M."/>
        </authorList>
    </citation>
    <scope>NUCLEOTIDE SEQUENCE [LARGE SCALE GENOMIC DNA]</scope>
    <source>
        <strain evidence="4">AArc-Mg</strain>
    </source>
</reference>
<evidence type="ECO:0000313" key="5">
    <source>
        <dbReference type="Proteomes" id="UP000258707"/>
    </source>
</evidence>
<dbReference type="EMBL" id="CP027033">
    <property type="protein sequence ID" value="AXR81540.1"/>
    <property type="molecule type" value="Genomic_DNA"/>
</dbReference>
<accession>A0A346PFY8</accession>
<dbReference type="KEGG" id="nag:AArcMg_1527"/>
<dbReference type="OrthoDB" id="206247at2157"/>
<name>A0A346PFY8_9EURY</name>
<evidence type="ECO:0000313" key="3">
    <source>
        <dbReference type="EMBL" id="AXR81540.1"/>
    </source>
</evidence>
<evidence type="ECO:0000256" key="1">
    <source>
        <dbReference type="SAM" id="Phobius"/>
    </source>
</evidence>
<dbReference type="KEGG" id="nan:AArc1_2115"/>
<keyword evidence="1" id="KW-1133">Transmembrane helix</keyword>